<evidence type="ECO:0000313" key="2">
    <source>
        <dbReference type="EMBL" id="KAK7417943.1"/>
    </source>
</evidence>
<feature type="compositionally biased region" description="Polar residues" evidence="1">
    <location>
        <begin position="74"/>
        <end position="84"/>
    </location>
</feature>
<proteinExistence type="predicted"/>
<gene>
    <name evidence="2" type="ORF">QQX98_004245</name>
</gene>
<keyword evidence="3" id="KW-1185">Reference proteome</keyword>
<feature type="compositionally biased region" description="Basic and acidic residues" evidence="1">
    <location>
        <begin position="1"/>
        <end position="45"/>
    </location>
</feature>
<dbReference type="EMBL" id="JAZAVJ010000052">
    <property type="protein sequence ID" value="KAK7417943.1"/>
    <property type="molecule type" value="Genomic_DNA"/>
</dbReference>
<organism evidence="2 3">
    <name type="scientific">Neonectria punicea</name>
    <dbReference type="NCBI Taxonomy" id="979145"/>
    <lineage>
        <taxon>Eukaryota</taxon>
        <taxon>Fungi</taxon>
        <taxon>Dikarya</taxon>
        <taxon>Ascomycota</taxon>
        <taxon>Pezizomycotina</taxon>
        <taxon>Sordariomycetes</taxon>
        <taxon>Hypocreomycetidae</taxon>
        <taxon>Hypocreales</taxon>
        <taxon>Nectriaceae</taxon>
        <taxon>Neonectria</taxon>
    </lineage>
</organism>
<dbReference type="Proteomes" id="UP001498476">
    <property type="component" value="Unassembled WGS sequence"/>
</dbReference>
<accession>A0ABR1H9Y1</accession>
<feature type="compositionally biased region" description="Basic and acidic residues" evidence="1">
    <location>
        <begin position="52"/>
        <end position="70"/>
    </location>
</feature>
<feature type="compositionally biased region" description="Polar residues" evidence="1">
    <location>
        <begin position="133"/>
        <end position="148"/>
    </location>
</feature>
<reference evidence="2 3" key="1">
    <citation type="journal article" date="2025" name="Microbiol. Resour. Announc.">
        <title>Draft genome sequences for Neonectria magnoliae and Neonectria punicea, canker pathogens of Liriodendron tulipifera and Acer saccharum in West Virginia.</title>
        <authorList>
            <person name="Petronek H.M."/>
            <person name="Kasson M.T."/>
            <person name="Metheny A.M."/>
            <person name="Stauder C.M."/>
            <person name="Lovett B."/>
            <person name="Lynch S.C."/>
            <person name="Garnas J.R."/>
            <person name="Kasson L.R."/>
            <person name="Stajich J.E."/>
        </authorList>
    </citation>
    <scope>NUCLEOTIDE SEQUENCE [LARGE SCALE GENOMIC DNA]</scope>
    <source>
        <strain evidence="2 3">NRRL 64653</strain>
    </source>
</reference>
<sequence>MARQPDFNRDYSRDYSRQDYSRQDFNRDFSRPDFDRDYSRQDFNRDCPPQDFNRDYSRPDSSRNWSEEAIRGSWESSYQRSTAATPRDRNSSWRGATPADYDTRPGMVDNWLGQQRTQDPSRVMDAVSDFATPESSPAISDGSATFQTRPAYGRRAPDRMPAVPPEYYTSSPSRMWKQSPDPGSSSRGAPSHSAEYDLRGVGSFADRDDHSRRKVKYKPLSNWFDMWLP</sequence>
<feature type="region of interest" description="Disordered" evidence="1">
    <location>
        <begin position="1"/>
        <end position="212"/>
    </location>
</feature>
<evidence type="ECO:0000256" key="1">
    <source>
        <dbReference type="SAM" id="MobiDB-lite"/>
    </source>
</evidence>
<name>A0ABR1H9Y1_9HYPO</name>
<evidence type="ECO:0000313" key="3">
    <source>
        <dbReference type="Proteomes" id="UP001498476"/>
    </source>
</evidence>
<comment type="caution">
    <text evidence="2">The sequence shown here is derived from an EMBL/GenBank/DDBJ whole genome shotgun (WGS) entry which is preliminary data.</text>
</comment>
<protein>
    <submittedName>
        <fullName evidence="2">Uncharacterized protein</fullName>
    </submittedName>
</protein>